<dbReference type="Proteomes" id="UP000193642">
    <property type="component" value="Unassembled WGS sequence"/>
</dbReference>
<evidence type="ECO:0000313" key="1">
    <source>
        <dbReference type="EMBL" id="ORY47883.1"/>
    </source>
</evidence>
<protein>
    <recommendedName>
        <fullName evidence="3">Transcription factor domain-containing protein</fullName>
    </recommendedName>
</protein>
<dbReference type="EMBL" id="MCGO01000013">
    <property type="protein sequence ID" value="ORY47883.1"/>
    <property type="molecule type" value="Genomic_DNA"/>
</dbReference>
<evidence type="ECO:0000313" key="2">
    <source>
        <dbReference type="Proteomes" id="UP000193642"/>
    </source>
</evidence>
<evidence type="ECO:0008006" key="3">
    <source>
        <dbReference type="Google" id="ProtNLM"/>
    </source>
</evidence>
<dbReference type="AlphaFoldDB" id="A0A1Y2CLL0"/>
<dbReference type="OrthoDB" id="2123952at2759"/>
<organism evidence="1 2">
    <name type="scientific">Rhizoclosmatium globosum</name>
    <dbReference type="NCBI Taxonomy" id="329046"/>
    <lineage>
        <taxon>Eukaryota</taxon>
        <taxon>Fungi</taxon>
        <taxon>Fungi incertae sedis</taxon>
        <taxon>Chytridiomycota</taxon>
        <taxon>Chytridiomycota incertae sedis</taxon>
        <taxon>Chytridiomycetes</taxon>
        <taxon>Chytridiales</taxon>
        <taxon>Chytriomycetaceae</taxon>
        <taxon>Rhizoclosmatium</taxon>
    </lineage>
</organism>
<dbReference type="CDD" id="cd12148">
    <property type="entry name" value="fungal_TF_MHR"/>
    <property type="match status" value="1"/>
</dbReference>
<name>A0A1Y2CLL0_9FUNG</name>
<proteinExistence type="predicted"/>
<reference evidence="1 2" key="1">
    <citation type="submission" date="2016-07" db="EMBL/GenBank/DDBJ databases">
        <title>Pervasive Adenine N6-methylation of Active Genes in Fungi.</title>
        <authorList>
            <consortium name="DOE Joint Genome Institute"/>
            <person name="Mondo S.J."/>
            <person name="Dannebaum R.O."/>
            <person name="Kuo R.C."/>
            <person name="Labutti K."/>
            <person name="Haridas S."/>
            <person name="Kuo A."/>
            <person name="Salamov A."/>
            <person name="Ahrendt S.R."/>
            <person name="Lipzen A."/>
            <person name="Sullivan W."/>
            <person name="Andreopoulos W.B."/>
            <person name="Clum A."/>
            <person name="Lindquist E."/>
            <person name="Daum C."/>
            <person name="Ramamoorthy G.K."/>
            <person name="Gryganskyi A."/>
            <person name="Culley D."/>
            <person name="Magnuson J.K."/>
            <person name="James T.Y."/>
            <person name="O'Malley M.A."/>
            <person name="Stajich J.E."/>
            <person name="Spatafora J.W."/>
            <person name="Visel A."/>
            <person name="Grigoriev I.V."/>
        </authorList>
    </citation>
    <scope>NUCLEOTIDE SEQUENCE [LARGE SCALE GENOMIC DNA]</scope>
    <source>
        <strain evidence="1 2">JEL800</strain>
    </source>
</reference>
<gene>
    <name evidence="1" type="ORF">BCR33DRAFT_714940</name>
</gene>
<comment type="caution">
    <text evidence="1">The sequence shown here is derived from an EMBL/GenBank/DDBJ whole genome shotgun (WGS) entry which is preliminary data.</text>
</comment>
<sequence>MDVDPDNLPWLSHLSPREKEERRRLYWSLYSNYSYITAYSSDYRYVNLQRGKVKIYSQVYDPYAVFDDTGKSGGLRKKLEADMFVIIAEIRRLYSGPPSAITDMLRWGNPDSASLKQLDSLYELIPVELRHLFANMTFVTPEDEDRITSQNSNVGGALYMINFNFHSCISVCFRPILFLTSLPSCQPMHLSSDQQSTVVNAIKQVYEAAWRITSLLIFYEKMEYGGGKNRVPENEHDFYNIHQNTLSYLEAYISLWFIVCRMDAQWFTVVSLKEFNSVALRNRLRRVLEIQEWIGSEGRMEPTHNAMVVMLDEVEEVVRVGKHVNRQSEGDDLDFITLGINSLTLGVNPPKKPSAMANPWCYLGFLGLEMGLDRNVKWMGKNEEAWRLFWKLNA</sequence>
<accession>A0A1Y2CLL0</accession>
<keyword evidence="2" id="KW-1185">Reference proteome</keyword>